<comment type="subcellular location">
    <subcellularLocation>
        <location evidence="13">Cytoplasm</location>
    </subcellularLocation>
</comment>
<comment type="function">
    <text evidence="1 13">Catalyzes the methylthiolation of N6-(dimethylallyl)adenosine (i(6)A), leading to the formation of 2-methylthio-N6-(dimethylallyl)adenosine (ms(2)i(6)A) at position 37 in tRNAs that read codons beginning with uridine.</text>
</comment>
<comment type="cofactor">
    <cofactor evidence="13">
        <name>[4Fe-4S] cluster</name>
        <dbReference type="ChEBI" id="CHEBI:49883"/>
    </cofactor>
    <text evidence="13">Binds 2 [4Fe-4S] clusters. One cluster is coordinated with 3 cysteines and an exchangeable S-adenosyl-L-methionine.</text>
</comment>
<evidence type="ECO:0000256" key="8">
    <source>
        <dbReference type="ARBA" id="ARBA00023014"/>
    </source>
</evidence>
<feature type="domain" description="MTTase N-terminal" evidence="15">
    <location>
        <begin position="25"/>
        <end position="140"/>
    </location>
</feature>
<dbReference type="FunFam" id="3.40.50.12160:FF:000003">
    <property type="entry name" value="CDK5 regulatory subunit-associated protein 1"/>
    <property type="match status" value="1"/>
</dbReference>
<feature type="binding site" evidence="13">
    <location>
        <position position="185"/>
    </location>
    <ligand>
        <name>[4Fe-4S] cluster</name>
        <dbReference type="ChEBI" id="CHEBI:49883"/>
        <label>2</label>
        <note>4Fe-4S-S-AdoMet</note>
    </ligand>
</feature>
<sequence>MSISLDNKGAVDFKSIRPVVNETLPKLYIETYGCQMNANDSEVVVSIMQQHGYSLTQDMAKADLILINTCSIRDNAEQRVWGRLDVFKQQKKKRPVLVGVIGCMAERLKTKLLEEDKVVDIVVGPDAYRDLPNLVVGAEGGQKGINVLLSREETYADLSPVRLDQNGITAYVSIMRGCNNMCTYCVVPYTRGGERSRDPHTILREVQELADNGYKEVTLLGQNVNSYRWTSPDSENGDVSFANLLDMVAKQNPTMRIRYSTSHPRDMKDEVLEVMAAHDNICKYIHLPAQSGNTRMLKMMNRGYTREWYLDRIAAIRRYMPDCAISTDVIAGFCTETEEEHQDTLSLMEEVGYEFAYMFKYSERPNTKAQRTLTDDIPEEVKTRRLNEIIELQNKLSLKSNQKDIGKVFEVLVEGTSKRSKEELFGRSSQYKVVVFPRKNYKVGDLVKVKITQASSATLKGEPVE</sequence>
<dbReference type="GO" id="GO:0005829">
    <property type="term" value="C:cytosol"/>
    <property type="evidence" value="ECO:0007669"/>
    <property type="project" value="TreeGrafter"/>
</dbReference>
<evidence type="ECO:0000256" key="2">
    <source>
        <dbReference type="ARBA" id="ARBA00022485"/>
    </source>
</evidence>
<evidence type="ECO:0000256" key="7">
    <source>
        <dbReference type="ARBA" id="ARBA00023004"/>
    </source>
</evidence>
<dbReference type="SMART" id="SM00729">
    <property type="entry name" value="Elp3"/>
    <property type="match status" value="1"/>
</dbReference>
<reference evidence="17 18" key="1">
    <citation type="submission" date="2019-03" db="EMBL/GenBank/DDBJ databases">
        <title>Genomic Encyclopedia of Archaeal and Bacterial Type Strains, Phase II (KMG-II): from individual species to whole genera.</title>
        <authorList>
            <person name="Goeker M."/>
        </authorList>
    </citation>
    <scope>NUCLEOTIDE SEQUENCE [LARGE SCALE GENOMIC DNA]</scope>
    <source>
        <strain evidence="17 18">RL-C</strain>
    </source>
</reference>
<dbReference type="SUPFAM" id="SSF102114">
    <property type="entry name" value="Radical SAM enzymes"/>
    <property type="match status" value="1"/>
</dbReference>
<comment type="caution">
    <text evidence="17">The sequence shown here is derived from an EMBL/GenBank/DDBJ whole genome shotgun (WGS) entry which is preliminary data.</text>
</comment>
<dbReference type="FunFam" id="3.80.30.20:FF:000001">
    <property type="entry name" value="tRNA-2-methylthio-N(6)-dimethylallyladenosine synthase 2"/>
    <property type="match status" value="1"/>
</dbReference>
<feature type="domain" description="TRAM" evidence="14">
    <location>
        <begin position="402"/>
        <end position="465"/>
    </location>
</feature>
<evidence type="ECO:0000256" key="9">
    <source>
        <dbReference type="ARBA" id="ARBA00033765"/>
    </source>
</evidence>
<comment type="similarity">
    <text evidence="13">Belongs to the methylthiotransferase family. MiaB subfamily.</text>
</comment>
<evidence type="ECO:0000256" key="6">
    <source>
        <dbReference type="ARBA" id="ARBA00022723"/>
    </source>
</evidence>
<feature type="binding site" evidence="13">
    <location>
        <position position="70"/>
    </location>
    <ligand>
        <name>[4Fe-4S] cluster</name>
        <dbReference type="ChEBI" id="CHEBI:49883"/>
        <label>1</label>
    </ligand>
</feature>
<evidence type="ECO:0000313" key="17">
    <source>
        <dbReference type="EMBL" id="TCN63055.1"/>
    </source>
</evidence>
<evidence type="ECO:0000256" key="12">
    <source>
        <dbReference type="ARBA" id="ARBA00081141"/>
    </source>
</evidence>
<dbReference type="Gene3D" id="3.80.30.20">
    <property type="entry name" value="tm_1862 like domain"/>
    <property type="match status" value="1"/>
</dbReference>
<keyword evidence="8 13" id="KW-0411">Iron-sulfur</keyword>
<dbReference type="InterPro" id="IPR038135">
    <property type="entry name" value="Methylthiotransferase_N_sf"/>
</dbReference>
<dbReference type="InterPro" id="IPR013848">
    <property type="entry name" value="Methylthiotransferase_N"/>
</dbReference>
<keyword evidence="13" id="KW-0819">tRNA processing</keyword>
<dbReference type="Pfam" id="PF04055">
    <property type="entry name" value="Radical_SAM"/>
    <property type="match status" value="1"/>
</dbReference>
<dbReference type="GO" id="GO:0051539">
    <property type="term" value="F:4 iron, 4 sulfur cluster binding"/>
    <property type="evidence" value="ECO:0007669"/>
    <property type="project" value="UniProtKB-UniRule"/>
</dbReference>
<dbReference type="SFLD" id="SFLDG01082">
    <property type="entry name" value="B12-binding_domain_containing"/>
    <property type="match status" value="1"/>
</dbReference>
<dbReference type="EMBL" id="SLWB01000016">
    <property type="protein sequence ID" value="TCN63055.1"/>
    <property type="molecule type" value="Genomic_DNA"/>
</dbReference>
<dbReference type="SFLD" id="SFLDS00029">
    <property type="entry name" value="Radical_SAM"/>
    <property type="match status" value="1"/>
</dbReference>
<dbReference type="SFLD" id="SFLDF00273">
    <property type="entry name" value="(dimethylallyl)adenosine_tRNA"/>
    <property type="match status" value="1"/>
</dbReference>
<dbReference type="InterPro" id="IPR020612">
    <property type="entry name" value="Methylthiotransferase_CS"/>
</dbReference>
<keyword evidence="3 13" id="KW-0963">Cytoplasm</keyword>
<keyword evidence="4 13" id="KW-0808">Transferase</keyword>
<evidence type="ECO:0000256" key="4">
    <source>
        <dbReference type="ARBA" id="ARBA00022679"/>
    </source>
</evidence>
<protein>
    <recommendedName>
        <fullName evidence="10 13">tRNA-2-methylthio-N(6)-dimethylallyladenosine synthase</fullName>
        <ecNumber evidence="9 13">2.8.4.3</ecNumber>
    </recommendedName>
    <alternativeName>
        <fullName evidence="12 13">(Dimethylallyl)adenosine tRNA methylthiotransferase MiaB</fullName>
    </alternativeName>
    <alternativeName>
        <fullName evidence="11 13">tRNA-i(6)A37 methylthiotransferase</fullName>
    </alternativeName>
</protein>
<dbReference type="InterPro" id="IPR058240">
    <property type="entry name" value="rSAM_sf"/>
</dbReference>
<evidence type="ECO:0000256" key="11">
    <source>
        <dbReference type="ARBA" id="ARBA00080698"/>
    </source>
</evidence>
<dbReference type="RefSeq" id="WP_394345245.1">
    <property type="nucleotide sequence ID" value="NZ_SLWB01000016.1"/>
</dbReference>
<keyword evidence="6 13" id="KW-0479">Metal-binding</keyword>
<dbReference type="InterPro" id="IPR005839">
    <property type="entry name" value="Methylthiotransferase"/>
</dbReference>
<organism evidence="17 18">
    <name type="scientific">Acetobacteroides hydrogenigenes</name>
    <dbReference type="NCBI Taxonomy" id="979970"/>
    <lineage>
        <taxon>Bacteria</taxon>
        <taxon>Pseudomonadati</taxon>
        <taxon>Bacteroidota</taxon>
        <taxon>Bacteroidia</taxon>
        <taxon>Bacteroidales</taxon>
        <taxon>Rikenellaceae</taxon>
        <taxon>Acetobacteroides</taxon>
    </lineage>
</organism>
<evidence type="ECO:0000256" key="13">
    <source>
        <dbReference type="HAMAP-Rule" id="MF_01864"/>
    </source>
</evidence>
<dbReference type="CDD" id="cd01335">
    <property type="entry name" value="Radical_SAM"/>
    <property type="match status" value="1"/>
</dbReference>
<dbReference type="PROSITE" id="PS01278">
    <property type="entry name" value="MTTASE_RADICAL"/>
    <property type="match status" value="1"/>
</dbReference>
<comment type="subunit">
    <text evidence="13">Monomer.</text>
</comment>
<feature type="binding site" evidence="13">
    <location>
        <position position="178"/>
    </location>
    <ligand>
        <name>[4Fe-4S] cluster</name>
        <dbReference type="ChEBI" id="CHEBI:49883"/>
        <label>2</label>
        <note>4Fe-4S-S-AdoMet</note>
    </ligand>
</feature>
<dbReference type="Pfam" id="PF01938">
    <property type="entry name" value="TRAM"/>
    <property type="match status" value="1"/>
</dbReference>
<evidence type="ECO:0000256" key="1">
    <source>
        <dbReference type="ARBA" id="ARBA00003234"/>
    </source>
</evidence>
<gene>
    <name evidence="13" type="primary">miaB</name>
    <name evidence="17" type="ORF">CLV25_11633</name>
</gene>
<dbReference type="Gene3D" id="3.40.50.12160">
    <property type="entry name" value="Methylthiotransferase, N-terminal domain"/>
    <property type="match status" value="1"/>
</dbReference>
<feature type="binding site" evidence="13">
    <location>
        <position position="182"/>
    </location>
    <ligand>
        <name>[4Fe-4S] cluster</name>
        <dbReference type="ChEBI" id="CHEBI:49883"/>
        <label>2</label>
        <note>4Fe-4S-S-AdoMet</note>
    </ligand>
</feature>
<evidence type="ECO:0000259" key="14">
    <source>
        <dbReference type="PROSITE" id="PS50926"/>
    </source>
</evidence>
<dbReference type="HAMAP" id="MF_01864">
    <property type="entry name" value="tRNA_metthiotr_MiaB"/>
    <property type="match status" value="1"/>
</dbReference>
<comment type="catalytic activity">
    <reaction evidence="13">
        <text>N(6)-dimethylallyladenosine(37) in tRNA + (sulfur carrier)-SH + AH2 + 2 S-adenosyl-L-methionine = 2-methylsulfanyl-N(6)-dimethylallyladenosine(37) in tRNA + (sulfur carrier)-H + 5'-deoxyadenosine + L-methionine + A + S-adenosyl-L-homocysteine + 2 H(+)</text>
        <dbReference type="Rhea" id="RHEA:37067"/>
        <dbReference type="Rhea" id="RHEA-COMP:10375"/>
        <dbReference type="Rhea" id="RHEA-COMP:10376"/>
        <dbReference type="Rhea" id="RHEA-COMP:14737"/>
        <dbReference type="Rhea" id="RHEA-COMP:14739"/>
        <dbReference type="ChEBI" id="CHEBI:13193"/>
        <dbReference type="ChEBI" id="CHEBI:15378"/>
        <dbReference type="ChEBI" id="CHEBI:17319"/>
        <dbReference type="ChEBI" id="CHEBI:17499"/>
        <dbReference type="ChEBI" id="CHEBI:29917"/>
        <dbReference type="ChEBI" id="CHEBI:57844"/>
        <dbReference type="ChEBI" id="CHEBI:57856"/>
        <dbReference type="ChEBI" id="CHEBI:59789"/>
        <dbReference type="ChEBI" id="CHEBI:64428"/>
        <dbReference type="ChEBI" id="CHEBI:74415"/>
        <dbReference type="ChEBI" id="CHEBI:74417"/>
        <dbReference type="EC" id="2.8.4.3"/>
    </reaction>
</comment>
<dbReference type="EC" id="2.8.4.3" evidence="9 13"/>
<evidence type="ECO:0000259" key="16">
    <source>
        <dbReference type="PROSITE" id="PS51918"/>
    </source>
</evidence>
<dbReference type="InterPro" id="IPR006463">
    <property type="entry name" value="MiaB_methiolase"/>
</dbReference>
<dbReference type="PROSITE" id="PS51918">
    <property type="entry name" value="RADICAL_SAM"/>
    <property type="match status" value="1"/>
</dbReference>
<dbReference type="GO" id="GO:0035597">
    <property type="term" value="F:tRNA-2-methylthio-N(6)-dimethylallyladenosine(37) synthase activity"/>
    <property type="evidence" value="ECO:0007669"/>
    <property type="project" value="UniProtKB-EC"/>
</dbReference>
<dbReference type="InterPro" id="IPR006638">
    <property type="entry name" value="Elp3/MiaA/NifB-like_rSAM"/>
</dbReference>
<proteinExistence type="inferred from homology"/>
<dbReference type="PANTHER" id="PTHR43020">
    <property type="entry name" value="CDK5 REGULATORY SUBUNIT-ASSOCIATED PROTEIN 1"/>
    <property type="match status" value="1"/>
</dbReference>
<keyword evidence="18" id="KW-1185">Reference proteome</keyword>
<evidence type="ECO:0000259" key="15">
    <source>
        <dbReference type="PROSITE" id="PS51449"/>
    </source>
</evidence>
<evidence type="ECO:0000256" key="10">
    <source>
        <dbReference type="ARBA" id="ARBA00068570"/>
    </source>
</evidence>
<dbReference type="InterPro" id="IPR002792">
    <property type="entry name" value="TRAM_dom"/>
</dbReference>
<feature type="binding site" evidence="13">
    <location>
        <position position="103"/>
    </location>
    <ligand>
        <name>[4Fe-4S] cluster</name>
        <dbReference type="ChEBI" id="CHEBI:49883"/>
        <label>1</label>
    </ligand>
</feature>
<feature type="domain" description="Radical SAM core" evidence="16">
    <location>
        <begin position="164"/>
        <end position="399"/>
    </location>
</feature>
<evidence type="ECO:0000313" key="18">
    <source>
        <dbReference type="Proteomes" id="UP000294830"/>
    </source>
</evidence>
<dbReference type="AlphaFoldDB" id="A0A4R2E622"/>
<keyword evidence="5 13" id="KW-0949">S-adenosyl-L-methionine</keyword>
<dbReference type="SFLD" id="SFLDF00413">
    <property type="entry name" value="CDK5RAP1"/>
    <property type="match status" value="1"/>
</dbReference>
<dbReference type="PROSITE" id="PS50926">
    <property type="entry name" value="TRAM"/>
    <property type="match status" value="1"/>
</dbReference>
<dbReference type="PANTHER" id="PTHR43020:SF2">
    <property type="entry name" value="MITOCHONDRIAL TRNA METHYLTHIOTRANSFERASE CDK5RAP1"/>
    <property type="match status" value="1"/>
</dbReference>
<dbReference type="InterPro" id="IPR007197">
    <property type="entry name" value="rSAM"/>
</dbReference>
<dbReference type="NCBIfam" id="TIGR01574">
    <property type="entry name" value="miaB-methiolase"/>
    <property type="match status" value="1"/>
</dbReference>
<dbReference type="NCBIfam" id="TIGR00089">
    <property type="entry name" value="MiaB/RimO family radical SAM methylthiotransferase"/>
    <property type="match status" value="1"/>
</dbReference>
<dbReference type="InterPro" id="IPR023404">
    <property type="entry name" value="rSAM_horseshoe"/>
</dbReference>
<evidence type="ECO:0000256" key="3">
    <source>
        <dbReference type="ARBA" id="ARBA00022490"/>
    </source>
</evidence>
<dbReference type="GO" id="GO:0046872">
    <property type="term" value="F:metal ion binding"/>
    <property type="evidence" value="ECO:0007669"/>
    <property type="project" value="UniProtKB-KW"/>
</dbReference>
<accession>A0A4R2E622</accession>
<dbReference type="Proteomes" id="UP000294830">
    <property type="component" value="Unassembled WGS sequence"/>
</dbReference>
<evidence type="ECO:0000256" key="5">
    <source>
        <dbReference type="ARBA" id="ARBA00022691"/>
    </source>
</evidence>
<name>A0A4R2E622_9BACT</name>
<dbReference type="SFLD" id="SFLDG01061">
    <property type="entry name" value="methylthiotransferase"/>
    <property type="match status" value="1"/>
</dbReference>
<dbReference type="Pfam" id="PF00919">
    <property type="entry name" value="UPF0004"/>
    <property type="match status" value="1"/>
</dbReference>
<keyword evidence="2 13" id="KW-0004">4Fe-4S</keyword>
<feature type="binding site" evidence="13">
    <location>
        <position position="34"/>
    </location>
    <ligand>
        <name>[4Fe-4S] cluster</name>
        <dbReference type="ChEBI" id="CHEBI:49883"/>
        <label>1</label>
    </ligand>
</feature>
<keyword evidence="7 13" id="KW-0408">Iron</keyword>
<dbReference type="PROSITE" id="PS51449">
    <property type="entry name" value="MTTASE_N"/>
    <property type="match status" value="1"/>
</dbReference>